<evidence type="ECO:0000313" key="2">
    <source>
        <dbReference type="Proteomes" id="UP001548713"/>
    </source>
</evidence>
<keyword evidence="2" id="KW-1185">Reference proteome</keyword>
<accession>A0ABV2CYN2</accession>
<dbReference type="Proteomes" id="UP001548713">
    <property type="component" value="Unassembled WGS sequence"/>
</dbReference>
<sequence length="106" mass="10956">MQWTLAHTPPISAAMANRLFLTLLALLTGLAAQIAPAQARASATEAAAVTVAVCLVARPPAAPVELAQLPEPGRRHARLVASAGGSDRAPLCRTSSVRIGVDRARE</sequence>
<evidence type="ECO:0000313" key="1">
    <source>
        <dbReference type="EMBL" id="MET1754709.1"/>
    </source>
</evidence>
<proteinExistence type="predicted"/>
<name>A0ABV2CYN2_9SPHN</name>
<protein>
    <recommendedName>
        <fullName evidence="3">UrcA family protein</fullName>
    </recommendedName>
</protein>
<comment type="caution">
    <text evidence="1">The sequence shown here is derived from an EMBL/GenBank/DDBJ whole genome shotgun (WGS) entry which is preliminary data.</text>
</comment>
<dbReference type="RefSeq" id="WP_353983176.1">
    <property type="nucleotide sequence ID" value="NZ_JBEWLY010000008.1"/>
</dbReference>
<dbReference type="EMBL" id="JBEWLY010000008">
    <property type="protein sequence ID" value="MET1754709.1"/>
    <property type="molecule type" value="Genomic_DNA"/>
</dbReference>
<evidence type="ECO:0008006" key="3">
    <source>
        <dbReference type="Google" id="ProtNLM"/>
    </source>
</evidence>
<organism evidence="1 2">
    <name type="scientific">Novosphingobium kalidii</name>
    <dbReference type="NCBI Taxonomy" id="3230299"/>
    <lineage>
        <taxon>Bacteria</taxon>
        <taxon>Pseudomonadati</taxon>
        <taxon>Pseudomonadota</taxon>
        <taxon>Alphaproteobacteria</taxon>
        <taxon>Sphingomonadales</taxon>
        <taxon>Sphingomonadaceae</taxon>
        <taxon>Novosphingobium</taxon>
    </lineage>
</organism>
<gene>
    <name evidence="1" type="ORF">ABVV53_04440</name>
</gene>
<reference evidence="1 2" key="1">
    <citation type="submission" date="2024-07" db="EMBL/GenBank/DDBJ databases">
        <title>Novosphingobium kalidii RD2P27.</title>
        <authorList>
            <person name="Sun J.-Q."/>
        </authorList>
    </citation>
    <scope>NUCLEOTIDE SEQUENCE [LARGE SCALE GENOMIC DNA]</scope>
    <source>
        <strain evidence="1 2">RD2P27</strain>
    </source>
</reference>